<dbReference type="AlphaFoldDB" id="A0A7C2P718"/>
<dbReference type="SUPFAM" id="SSF46785">
    <property type="entry name" value="Winged helix' DNA-binding domain"/>
    <property type="match status" value="1"/>
</dbReference>
<keyword evidence="3" id="KW-0949">S-adenosyl-L-methionine</keyword>
<keyword evidence="2" id="KW-0808">Transferase</keyword>
<gene>
    <name evidence="7" type="ORF">ENQ76_12710</name>
</gene>
<evidence type="ECO:0000256" key="3">
    <source>
        <dbReference type="ARBA" id="ARBA00022691"/>
    </source>
</evidence>
<name>A0A7C2P718_9PLAN</name>
<evidence type="ECO:0000256" key="4">
    <source>
        <dbReference type="PIRSR" id="PIRSR005739-1"/>
    </source>
</evidence>
<dbReference type="CDD" id="cd02440">
    <property type="entry name" value="AdoMet_MTases"/>
    <property type="match status" value="1"/>
</dbReference>
<evidence type="ECO:0000256" key="2">
    <source>
        <dbReference type="ARBA" id="ARBA00022679"/>
    </source>
</evidence>
<dbReference type="Gene3D" id="1.10.10.10">
    <property type="entry name" value="Winged helix-like DNA-binding domain superfamily/Winged helix DNA-binding domain"/>
    <property type="match status" value="1"/>
</dbReference>
<sequence length="390" mass="43248">MMRAAPNPSARVSLGELSMTLTELPPSIPIRGLTFGHRLALMIGRFWRRIVRRVFVWNPVTVAFWVTHGQIISSAMATLSRLGVFDRLRDGPKSAGELAKAVDANEDALTRLLTAVSALGLLKRQKDDRFALNAVARQFCSDSPQPLGPWSELMLHGTAMLDKMPDAVRAGQPLMKYVHDDTCWSVMANLPGATELHDRAMSAWSQMEVDQIAHAYDFSKAKTVVDVGGGRGALLCAFLRAAPHLRGTVYDRENTRDDAVERFRREGVADRAEHVSGNFFESVPQGADFYSIKHVLHDWDDDHVRIVLTSIRNAIPAHGRLLIIEGCVGHELLPGTAVREVWNLVQWVGTWGKSRTINDFENLLQSTGYRLDSITITPTVDALILEAVPV</sequence>
<dbReference type="Pfam" id="PF00891">
    <property type="entry name" value="Methyltransf_2"/>
    <property type="match status" value="1"/>
</dbReference>
<dbReference type="InterPro" id="IPR001077">
    <property type="entry name" value="COMT_C"/>
</dbReference>
<dbReference type="InterPro" id="IPR036388">
    <property type="entry name" value="WH-like_DNA-bd_sf"/>
</dbReference>
<protein>
    <recommendedName>
        <fullName evidence="8">Methyltransferase</fullName>
    </recommendedName>
</protein>
<dbReference type="EMBL" id="DSOK01000348">
    <property type="protein sequence ID" value="HEN16315.1"/>
    <property type="molecule type" value="Genomic_DNA"/>
</dbReference>
<dbReference type="GO" id="GO:0032259">
    <property type="term" value="P:methylation"/>
    <property type="evidence" value="ECO:0007669"/>
    <property type="project" value="UniProtKB-KW"/>
</dbReference>
<evidence type="ECO:0000256" key="1">
    <source>
        <dbReference type="ARBA" id="ARBA00022603"/>
    </source>
</evidence>
<evidence type="ECO:0000313" key="7">
    <source>
        <dbReference type="EMBL" id="HEN16315.1"/>
    </source>
</evidence>
<comment type="caution">
    <text evidence="7">The sequence shown here is derived from an EMBL/GenBank/DDBJ whole genome shotgun (WGS) entry which is preliminary data.</text>
</comment>
<proteinExistence type="predicted"/>
<dbReference type="PANTHER" id="PTHR43712:SF2">
    <property type="entry name" value="O-METHYLTRANSFERASE CICE"/>
    <property type="match status" value="1"/>
</dbReference>
<evidence type="ECO:0000259" key="5">
    <source>
        <dbReference type="Pfam" id="PF00891"/>
    </source>
</evidence>
<evidence type="ECO:0008006" key="8">
    <source>
        <dbReference type="Google" id="ProtNLM"/>
    </source>
</evidence>
<evidence type="ECO:0000259" key="6">
    <source>
        <dbReference type="Pfam" id="PF08100"/>
    </source>
</evidence>
<dbReference type="GO" id="GO:0008171">
    <property type="term" value="F:O-methyltransferase activity"/>
    <property type="evidence" value="ECO:0007669"/>
    <property type="project" value="InterPro"/>
</dbReference>
<dbReference type="InterPro" id="IPR029063">
    <property type="entry name" value="SAM-dependent_MTases_sf"/>
</dbReference>
<dbReference type="SUPFAM" id="SSF53335">
    <property type="entry name" value="S-adenosyl-L-methionine-dependent methyltransferases"/>
    <property type="match status" value="1"/>
</dbReference>
<dbReference type="PIRSF" id="PIRSF005739">
    <property type="entry name" value="O-mtase"/>
    <property type="match status" value="1"/>
</dbReference>
<feature type="active site" description="Proton acceptor" evidence="4">
    <location>
        <position position="297"/>
    </location>
</feature>
<dbReference type="PROSITE" id="PS51683">
    <property type="entry name" value="SAM_OMT_II"/>
    <property type="match status" value="1"/>
</dbReference>
<feature type="domain" description="O-methyltransferase dimerisation" evidence="6">
    <location>
        <begin position="68"/>
        <end position="140"/>
    </location>
</feature>
<keyword evidence="1" id="KW-0489">Methyltransferase</keyword>
<accession>A0A7C2P718</accession>
<dbReference type="PANTHER" id="PTHR43712">
    <property type="entry name" value="PUTATIVE (AFU_ORTHOLOGUE AFUA_4G14580)-RELATED"/>
    <property type="match status" value="1"/>
</dbReference>
<feature type="domain" description="O-methyltransferase C-terminal" evidence="5">
    <location>
        <begin position="164"/>
        <end position="370"/>
    </location>
</feature>
<dbReference type="GO" id="GO:0046983">
    <property type="term" value="F:protein dimerization activity"/>
    <property type="evidence" value="ECO:0007669"/>
    <property type="project" value="InterPro"/>
</dbReference>
<reference evidence="7" key="1">
    <citation type="journal article" date="2020" name="mSystems">
        <title>Genome- and Community-Level Interaction Insights into Carbon Utilization and Element Cycling Functions of Hydrothermarchaeota in Hydrothermal Sediment.</title>
        <authorList>
            <person name="Zhou Z."/>
            <person name="Liu Y."/>
            <person name="Xu W."/>
            <person name="Pan J."/>
            <person name="Luo Z.H."/>
            <person name="Li M."/>
        </authorList>
    </citation>
    <scope>NUCLEOTIDE SEQUENCE [LARGE SCALE GENOMIC DNA]</scope>
    <source>
        <strain evidence="7">SpSt-339</strain>
    </source>
</reference>
<organism evidence="7">
    <name type="scientific">Schlesneria paludicola</name>
    <dbReference type="NCBI Taxonomy" id="360056"/>
    <lineage>
        <taxon>Bacteria</taxon>
        <taxon>Pseudomonadati</taxon>
        <taxon>Planctomycetota</taxon>
        <taxon>Planctomycetia</taxon>
        <taxon>Planctomycetales</taxon>
        <taxon>Planctomycetaceae</taxon>
        <taxon>Schlesneria</taxon>
    </lineage>
</organism>
<dbReference type="Pfam" id="PF08100">
    <property type="entry name" value="Dimerisation"/>
    <property type="match status" value="1"/>
</dbReference>
<dbReference type="InterPro" id="IPR012967">
    <property type="entry name" value="COMT_dimerisation"/>
</dbReference>
<dbReference type="InterPro" id="IPR036390">
    <property type="entry name" value="WH_DNA-bd_sf"/>
</dbReference>
<dbReference type="InterPro" id="IPR016461">
    <property type="entry name" value="COMT-like"/>
</dbReference>
<dbReference type="Gene3D" id="1.10.287.1350">
    <property type="match status" value="1"/>
</dbReference>
<dbReference type="Gene3D" id="3.40.50.150">
    <property type="entry name" value="Vaccinia Virus protein VP39"/>
    <property type="match status" value="1"/>
</dbReference>